<sequence length="184" mass="19679">MKDFPDAAGEISAYGPGVVSIAVVQDGDGRREVRSPAKAPHLQLIEGKPPVVKTEMVTISDASQRTEISTKEVPIVQTETKTITYESPQIDGGAGGDSGTLLTAQTITSESVSTTTTTHITKTVKGGISETRIEKRIVITGDADIDHDQALAQAIREAREQHPDMSVTRVVVRKETELAEEGED</sequence>
<dbReference type="PANTHER" id="PTHR23280:SF17">
    <property type="entry name" value="BAND 4.1-LIKE PROTEIN 2"/>
    <property type="match status" value="1"/>
</dbReference>
<accession>I7GIL6</accession>
<dbReference type="GO" id="GO:0005198">
    <property type="term" value="F:structural molecule activity"/>
    <property type="evidence" value="ECO:0007669"/>
    <property type="project" value="InterPro"/>
</dbReference>
<dbReference type="Pfam" id="PF05902">
    <property type="entry name" value="4_1_CTD"/>
    <property type="match status" value="1"/>
</dbReference>
<reference evidence="2" key="1">
    <citation type="journal article" date="2007" name="PLoS Biol.">
        <title>Rate of evolution in brain-expressed genes in humans and other primates.</title>
        <authorList>
            <person name="Wang H.-Y."/>
            <person name="Chien H.-C."/>
            <person name="Osada N."/>
            <person name="Hashimoto K."/>
            <person name="Sugano S."/>
            <person name="Gojobori T."/>
            <person name="Chou C.-K."/>
            <person name="Tsai S.-F."/>
            <person name="Wu C.-I."/>
            <person name="Shen C.-K.J."/>
        </authorList>
    </citation>
    <scope>NUCLEOTIDE SEQUENCE</scope>
</reference>
<evidence type="ECO:0000259" key="1">
    <source>
        <dbReference type="Pfam" id="PF05902"/>
    </source>
</evidence>
<dbReference type="GO" id="GO:0031032">
    <property type="term" value="P:actomyosin structure organization"/>
    <property type="evidence" value="ECO:0007669"/>
    <property type="project" value="TreeGrafter"/>
</dbReference>
<dbReference type="GO" id="GO:0003779">
    <property type="term" value="F:actin binding"/>
    <property type="evidence" value="ECO:0007669"/>
    <property type="project" value="InterPro"/>
</dbReference>
<name>I7GIL6_MACFA</name>
<dbReference type="EMBL" id="AB173071">
    <property type="protein sequence ID" value="BAE90133.1"/>
    <property type="molecule type" value="mRNA"/>
</dbReference>
<evidence type="ECO:0000313" key="2">
    <source>
        <dbReference type="EMBL" id="BAE90133.1"/>
    </source>
</evidence>
<feature type="domain" description="Band 4.1 C-terminal" evidence="1">
    <location>
        <begin position="71"/>
        <end position="177"/>
    </location>
</feature>
<dbReference type="AlphaFoldDB" id="I7GIL6"/>
<dbReference type="GO" id="GO:0005856">
    <property type="term" value="C:cytoskeleton"/>
    <property type="evidence" value="ECO:0007669"/>
    <property type="project" value="InterPro"/>
</dbReference>
<dbReference type="PANTHER" id="PTHR23280">
    <property type="entry name" value="4.1 G PROTEIN"/>
    <property type="match status" value="1"/>
</dbReference>
<dbReference type="InterPro" id="IPR008379">
    <property type="entry name" value="Band_4.1_C"/>
</dbReference>
<dbReference type="GO" id="GO:0005886">
    <property type="term" value="C:plasma membrane"/>
    <property type="evidence" value="ECO:0007669"/>
    <property type="project" value="TreeGrafter"/>
</dbReference>
<protein>
    <submittedName>
        <fullName evidence="2">Macaca fascicularis brain cDNA clone: QflA-20882, similar to human erythrocyte membrane protein band 4.1-like 2 (EPB41L2), mRNA, RefSeq: NM_001431.1</fullName>
    </submittedName>
</protein>
<proteinExistence type="evidence at transcript level"/>
<organism evidence="2">
    <name type="scientific">Macaca fascicularis</name>
    <name type="common">Crab-eating macaque</name>
    <name type="synonym">Cynomolgus monkey</name>
    <dbReference type="NCBI Taxonomy" id="9541"/>
    <lineage>
        <taxon>Eukaryota</taxon>
        <taxon>Metazoa</taxon>
        <taxon>Chordata</taxon>
        <taxon>Craniata</taxon>
        <taxon>Vertebrata</taxon>
        <taxon>Euteleostomi</taxon>
        <taxon>Mammalia</taxon>
        <taxon>Eutheria</taxon>
        <taxon>Euarchontoglires</taxon>
        <taxon>Primates</taxon>
        <taxon>Haplorrhini</taxon>
        <taxon>Catarrhini</taxon>
        <taxon>Cercopithecidae</taxon>
        <taxon>Cercopithecinae</taxon>
        <taxon>Macaca</taxon>
    </lineage>
</organism>